<feature type="compositionally biased region" description="Pro residues" evidence="1">
    <location>
        <begin position="69"/>
        <end position="78"/>
    </location>
</feature>
<evidence type="ECO:0000313" key="3">
    <source>
        <dbReference type="Proteomes" id="UP001206595"/>
    </source>
</evidence>
<gene>
    <name evidence="2" type="ORF">K450DRAFT_241860</name>
</gene>
<dbReference type="RefSeq" id="XP_051444384.1">
    <property type="nucleotide sequence ID" value="XM_051589158.1"/>
</dbReference>
<reference evidence="2" key="2">
    <citation type="journal article" date="2022" name="Proc. Natl. Acad. Sci. U.S.A.">
        <title>Diploid-dominant life cycles characterize the early evolution of Fungi.</title>
        <authorList>
            <person name="Amses K.R."/>
            <person name="Simmons D.R."/>
            <person name="Longcore J.E."/>
            <person name="Mondo S.J."/>
            <person name="Seto K."/>
            <person name="Jeronimo G.H."/>
            <person name="Bonds A.E."/>
            <person name="Quandt C.A."/>
            <person name="Davis W.J."/>
            <person name="Chang Y."/>
            <person name="Federici B.A."/>
            <person name="Kuo A."/>
            <person name="LaButti K."/>
            <person name="Pangilinan J."/>
            <person name="Andreopoulos W."/>
            <person name="Tritt A."/>
            <person name="Riley R."/>
            <person name="Hundley H."/>
            <person name="Johnson J."/>
            <person name="Lipzen A."/>
            <person name="Barry K."/>
            <person name="Lang B.F."/>
            <person name="Cuomo C.A."/>
            <person name="Buchler N.E."/>
            <person name="Grigoriev I.V."/>
            <person name="Spatafora J.W."/>
            <person name="Stajich J.E."/>
            <person name="James T.Y."/>
        </authorList>
    </citation>
    <scope>NUCLEOTIDE SEQUENCE</scope>
    <source>
        <strain evidence="2">AG</strain>
    </source>
</reference>
<evidence type="ECO:0000256" key="1">
    <source>
        <dbReference type="SAM" id="MobiDB-lite"/>
    </source>
</evidence>
<organism evidence="2 3">
    <name type="scientific">Umbelopsis ramanniana AG</name>
    <dbReference type="NCBI Taxonomy" id="1314678"/>
    <lineage>
        <taxon>Eukaryota</taxon>
        <taxon>Fungi</taxon>
        <taxon>Fungi incertae sedis</taxon>
        <taxon>Mucoromycota</taxon>
        <taxon>Mucoromycotina</taxon>
        <taxon>Umbelopsidomycetes</taxon>
        <taxon>Umbelopsidales</taxon>
        <taxon>Umbelopsidaceae</taxon>
        <taxon>Umbelopsis</taxon>
    </lineage>
</organism>
<keyword evidence="3" id="KW-1185">Reference proteome</keyword>
<dbReference type="Proteomes" id="UP001206595">
    <property type="component" value="Unassembled WGS sequence"/>
</dbReference>
<feature type="compositionally biased region" description="Polar residues" evidence="1">
    <location>
        <begin position="30"/>
        <end position="40"/>
    </location>
</feature>
<sequence length="85" mass="9143">MDLEERDQMQEENVQGDNETADDQQCGADQDSNIGNTDAGSSGRPESVNRIQIEPSKAKNLQDDSTPLPLGPAPPLKKPVPTLAK</sequence>
<feature type="region of interest" description="Disordered" evidence="1">
    <location>
        <begin position="1"/>
        <end position="85"/>
    </location>
</feature>
<reference evidence="2" key="1">
    <citation type="submission" date="2021-06" db="EMBL/GenBank/DDBJ databases">
        <authorList>
            <consortium name="DOE Joint Genome Institute"/>
            <person name="Mondo S.J."/>
            <person name="Amses K.R."/>
            <person name="Simmons D.R."/>
            <person name="Longcore J.E."/>
            <person name="Seto K."/>
            <person name="Alves G.H."/>
            <person name="Bonds A.E."/>
            <person name="Quandt C.A."/>
            <person name="Davis W.J."/>
            <person name="Chang Y."/>
            <person name="Letcher P.M."/>
            <person name="Powell M.J."/>
            <person name="Kuo A."/>
            <person name="Labutti K."/>
            <person name="Pangilinan J."/>
            <person name="Andreopoulos W."/>
            <person name="Tritt A."/>
            <person name="Riley R."/>
            <person name="Hundley H."/>
            <person name="Johnson J."/>
            <person name="Lipzen A."/>
            <person name="Barry K."/>
            <person name="Berbee M.L."/>
            <person name="Buchler N.E."/>
            <person name="Grigoriev I.V."/>
            <person name="Spatafora J.W."/>
            <person name="Stajich J.E."/>
            <person name="James T.Y."/>
        </authorList>
    </citation>
    <scope>NUCLEOTIDE SEQUENCE</scope>
    <source>
        <strain evidence="2">AG</strain>
    </source>
</reference>
<protein>
    <submittedName>
        <fullName evidence="2">Uncharacterized protein</fullName>
    </submittedName>
</protein>
<accession>A0AAD5EAL2</accession>
<name>A0AAD5EAL2_UMBRA</name>
<proteinExistence type="predicted"/>
<evidence type="ECO:0000313" key="2">
    <source>
        <dbReference type="EMBL" id="KAI8579380.1"/>
    </source>
</evidence>
<dbReference type="EMBL" id="MU620920">
    <property type="protein sequence ID" value="KAI8579380.1"/>
    <property type="molecule type" value="Genomic_DNA"/>
</dbReference>
<comment type="caution">
    <text evidence="2">The sequence shown here is derived from an EMBL/GenBank/DDBJ whole genome shotgun (WGS) entry which is preliminary data.</text>
</comment>
<dbReference type="AlphaFoldDB" id="A0AAD5EAL2"/>
<dbReference type="GeneID" id="75914503"/>